<organism evidence="4 5">
    <name type="scientific">Streptomyces argenteolus</name>
    <dbReference type="NCBI Taxonomy" id="67274"/>
    <lineage>
        <taxon>Bacteria</taxon>
        <taxon>Bacillati</taxon>
        <taxon>Actinomycetota</taxon>
        <taxon>Actinomycetes</taxon>
        <taxon>Kitasatosporales</taxon>
        <taxon>Streptomycetaceae</taxon>
        <taxon>Streptomyces</taxon>
    </lineage>
</organism>
<feature type="domain" description="Putative Flp pilus-assembly TadG-like N-terminal" evidence="3">
    <location>
        <begin position="10"/>
        <end position="57"/>
    </location>
</feature>
<evidence type="ECO:0000313" key="4">
    <source>
        <dbReference type="EMBL" id="MFF5894978.1"/>
    </source>
</evidence>
<dbReference type="Proteomes" id="UP001602322">
    <property type="component" value="Unassembled WGS sequence"/>
</dbReference>
<evidence type="ECO:0000256" key="2">
    <source>
        <dbReference type="SAM" id="Phobius"/>
    </source>
</evidence>
<dbReference type="RefSeq" id="WP_387898419.1">
    <property type="nucleotide sequence ID" value="NZ_JBIBEG010000001.1"/>
</dbReference>
<keyword evidence="2" id="KW-0472">Membrane</keyword>
<gene>
    <name evidence="4" type="ORF">ACFY8O_03525</name>
</gene>
<evidence type="ECO:0000313" key="5">
    <source>
        <dbReference type="Proteomes" id="UP001602322"/>
    </source>
</evidence>
<accession>A0ABW6X1F3</accession>
<dbReference type="InterPro" id="IPR028087">
    <property type="entry name" value="Tad_N"/>
</dbReference>
<keyword evidence="2" id="KW-1133">Transmembrane helix</keyword>
<reference evidence="4 5" key="1">
    <citation type="submission" date="2024-10" db="EMBL/GenBank/DDBJ databases">
        <title>The Natural Products Discovery Center: Release of the First 8490 Sequenced Strains for Exploring Actinobacteria Biosynthetic Diversity.</title>
        <authorList>
            <person name="Kalkreuter E."/>
            <person name="Kautsar S.A."/>
            <person name="Yang D."/>
            <person name="Bader C.D."/>
            <person name="Teijaro C.N."/>
            <person name="Fluegel L."/>
            <person name="Davis C.M."/>
            <person name="Simpson J.R."/>
            <person name="Lauterbach L."/>
            <person name="Steele A.D."/>
            <person name="Gui C."/>
            <person name="Meng S."/>
            <person name="Li G."/>
            <person name="Viehrig K."/>
            <person name="Ye F."/>
            <person name="Su P."/>
            <person name="Kiefer A.F."/>
            <person name="Nichols A."/>
            <person name="Cepeda A.J."/>
            <person name="Yan W."/>
            <person name="Fan B."/>
            <person name="Jiang Y."/>
            <person name="Adhikari A."/>
            <person name="Zheng C.-J."/>
            <person name="Schuster L."/>
            <person name="Cowan T.M."/>
            <person name="Smanski M.J."/>
            <person name="Chevrette M.G."/>
            <person name="De Carvalho L.P.S."/>
            <person name="Shen B."/>
        </authorList>
    </citation>
    <scope>NUCLEOTIDE SEQUENCE [LARGE SCALE GENOMIC DNA]</scope>
    <source>
        <strain evidence="4 5">NPDC012540</strain>
    </source>
</reference>
<proteinExistence type="predicted"/>
<keyword evidence="5" id="KW-1185">Reference proteome</keyword>
<keyword evidence="2" id="KW-0812">Transmembrane</keyword>
<dbReference type="EMBL" id="JBIBEG010000001">
    <property type="protein sequence ID" value="MFF5894978.1"/>
    <property type="molecule type" value="Genomic_DNA"/>
</dbReference>
<feature type="transmembrane region" description="Helical" evidence="2">
    <location>
        <begin position="12"/>
        <end position="33"/>
    </location>
</feature>
<feature type="region of interest" description="Disordered" evidence="1">
    <location>
        <begin position="158"/>
        <end position="205"/>
    </location>
</feature>
<feature type="compositionally biased region" description="Basic and acidic residues" evidence="1">
    <location>
        <begin position="191"/>
        <end position="202"/>
    </location>
</feature>
<comment type="caution">
    <text evidence="4">The sequence shown here is derived from an EMBL/GenBank/DDBJ whole genome shotgun (WGS) entry which is preliminary data.</text>
</comment>
<dbReference type="Pfam" id="PF13400">
    <property type="entry name" value="Tad"/>
    <property type="match status" value="1"/>
</dbReference>
<evidence type="ECO:0000259" key="3">
    <source>
        <dbReference type="Pfam" id="PF13400"/>
    </source>
</evidence>
<evidence type="ECO:0000256" key="1">
    <source>
        <dbReference type="SAM" id="MobiDB-lite"/>
    </source>
</evidence>
<sequence>MTKARCSDRGQAFPIYIVMVAGLLFLAFAFFAVGKASATRNGAQGAADAAALAAAQQARDEIGPAFLGSLLLPGGLNDFFGGHYISGEPCNQAQRFAASNRADVVGRCRWDSGFQRDEVTVKVETRNTVGDTVIPGTEKTRATATATAVVEFRCNWKPAEEPDGEASPQPENEEDEGEKPETPGPFTFQCDGRDRFEIDPLHPDPWAELGETLFAVHLTDD</sequence>
<protein>
    <submittedName>
        <fullName evidence="4">Pilus assembly protein TadG-related protein</fullName>
    </submittedName>
</protein>
<name>A0ABW6X1F3_9ACTN</name>